<organism evidence="4 5">
    <name type="scientific">Eiseniibacteriota bacterium</name>
    <dbReference type="NCBI Taxonomy" id="2212470"/>
    <lineage>
        <taxon>Bacteria</taxon>
        <taxon>Candidatus Eiseniibacteriota</taxon>
    </lineage>
</organism>
<dbReference type="CDD" id="cd10960">
    <property type="entry name" value="CE4_NodB_like_1"/>
    <property type="match status" value="1"/>
</dbReference>
<sequence>MTSRQVTFTVDDLPAISVSCGDLEARRATTVGMLAALTAHRIPAVGFVNESMLFGPEGLDPEQVALLRLWLDAGLELGNHTFSHLDLHQVPVEDFEQDILRGEGVMRPLLLELGRAPLRYFRHPYLHTGRDPATKHAVDAFLSRRGYRVAPVTLYTEDFWFAAAYDWAVHHRREGLANRTVRGYLTYLERTFAYFESLSARLFGREIPQVLLLHANRLNADHLGRVAGLMAARGYEFVSLDQALRDPAYGSPDTYAGPHGV</sequence>
<dbReference type="InterPro" id="IPR050248">
    <property type="entry name" value="Polysacc_deacetylase_ArnD"/>
</dbReference>
<dbReference type="Gene3D" id="3.20.20.370">
    <property type="entry name" value="Glycoside hydrolase/deacetylase"/>
    <property type="match status" value="1"/>
</dbReference>
<comment type="caution">
    <text evidence="4">The sequence shown here is derived from an EMBL/GenBank/DDBJ whole genome shotgun (WGS) entry which is preliminary data.</text>
</comment>
<feature type="domain" description="NodB homology" evidence="3">
    <location>
        <begin position="3"/>
        <end position="128"/>
    </location>
</feature>
<dbReference type="GO" id="GO:0016020">
    <property type="term" value="C:membrane"/>
    <property type="evidence" value="ECO:0007669"/>
    <property type="project" value="TreeGrafter"/>
</dbReference>
<evidence type="ECO:0000256" key="1">
    <source>
        <dbReference type="ARBA" id="ARBA00022723"/>
    </source>
</evidence>
<evidence type="ECO:0000313" key="5">
    <source>
        <dbReference type="Proteomes" id="UP000319836"/>
    </source>
</evidence>
<protein>
    <submittedName>
        <fullName evidence="4">Polysaccharide deacetylase</fullName>
    </submittedName>
</protein>
<dbReference type="EMBL" id="VBPA01000425">
    <property type="protein sequence ID" value="TMQ67921.1"/>
    <property type="molecule type" value="Genomic_DNA"/>
</dbReference>
<dbReference type="AlphaFoldDB" id="A0A538TWF1"/>
<dbReference type="InterPro" id="IPR002509">
    <property type="entry name" value="NODB_dom"/>
</dbReference>
<keyword evidence="2" id="KW-0378">Hydrolase</keyword>
<dbReference type="GO" id="GO:0046872">
    <property type="term" value="F:metal ion binding"/>
    <property type="evidence" value="ECO:0007669"/>
    <property type="project" value="UniProtKB-KW"/>
</dbReference>
<accession>A0A538TWF1</accession>
<dbReference type="SUPFAM" id="SSF88713">
    <property type="entry name" value="Glycoside hydrolase/deacetylase"/>
    <property type="match status" value="1"/>
</dbReference>
<dbReference type="PANTHER" id="PTHR10587">
    <property type="entry name" value="GLYCOSYL TRANSFERASE-RELATED"/>
    <property type="match status" value="1"/>
</dbReference>
<dbReference type="InterPro" id="IPR011330">
    <property type="entry name" value="Glyco_hydro/deAcase_b/a-brl"/>
</dbReference>
<keyword evidence="1" id="KW-0479">Metal-binding</keyword>
<dbReference type="PANTHER" id="PTHR10587:SF133">
    <property type="entry name" value="CHITIN DEACETYLASE 1-RELATED"/>
    <property type="match status" value="1"/>
</dbReference>
<dbReference type="Pfam" id="PF01522">
    <property type="entry name" value="Polysacc_deac_1"/>
    <property type="match status" value="1"/>
</dbReference>
<reference evidence="4 5" key="1">
    <citation type="journal article" date="2019" name="Nat. Microbiol.">
        <title>Mediterranean grassland soil C-N compound turnover is dependent on rainfall and depth, and is mediated by genomically divergent microorganisms.</title>
        <authorList>
            <person name="Diamond S."/>
            <person name="Andeer P.F."/>
            <person name="Li Z."/>
            <person name="Crits-Christoph A."/>
            <person name="Burstein D."/>
            <person name="Anantharaman K."/>
            <person name="Lane K.R."/>
            <person name="Thomas B.C."/>
            <person name="Pan C."/>
            <person name="Northen T.R."/>
            <person name="Banfield J.F."/>
        </authorList>
    </citation>
    <scope>NUCLEOTIDE SEQUENCE [LARGE SCALE GENOMIC DNA]</scope>
    <source>
        <strain evidence="4">WS_10</strain>
    </source>
</reference>
<proteinExistence type="predicted"/>
<evidence type="ECO:0000313" key="4">
    <source>
        <dbReference type="EMBL" id="TMQ67921.1"/>
    </source>
</evidence>
<dbReference type="GO" id="GO:0005975">
    <property type="term" value="P:carbohydrate metabolic process"/>
    <property type="evidence" value="ECO:0007669"/>
    <property type="project" value="InterPro"/>
</dbReference>
<evidence type="ECO:0000256" key="2">
    <source>
        <dbReference type="ARBA" id="ARBA00022801"/>
    </source>
</evidence>
<gene>
    <name evidence="4" type="ORF">E6K80_14750</name>
</gene>
<dbReference type="GO" id="GO:0016810">
    <property type="term" value="F:hydrolase activity, acting on carbon-nitrogen (but not peptide) bonds"/>
    <property type="evidence" value="ECO:0007669"/>
    <property type="project" value="InterPro"/>
</dbReference>
<dbReference type="Proteomes" id="UP000319836">
    <property type="component" value="Unassembled WGS sequence"/>
</dbReference>
<evidence type="ECO:0000259" key="3">
    <source>
        <dbReference type="Pfam" id="PF01522"/>
    </source>
</evidence>
<name>A0A538TWF1_UNCEI</name>
<feature type="non-terminal residue" evidence="4">
    <location>
        <position position="261"/>
    </location>
</feature>